<evidence type="ECO:0000313" key="1">
    <source>
        <dbReference type="EMBL" id="MDQ0342558.1"/>
    </source>
</evidence>
<sequence>MLLQAKKDILEGKIYSTEDVLEMIQQDEL</sequence>
<organism evidence="1 2">
    <name type="scientific">Lederbergia wuyishanensis</name>
    <dbReference type="NCBI Taxonomy" id="1347903"/>
    <lineage>
        <taxon>Bacteria</taxon>
        <taxon>Bacillati</taxon>
        <taxon>Bacillota</taxon>
        <taxon>Bacilli</taxon>
        <taxon>Bacillales</taxon>
        <taxon>Bacillaceae</taxon>
        <taxon>Lederbergia</taxon>
    </lineage>
</organism>
<evidence type="ECO:0000313" key="2">
    <source>
        <dbReference type="Proteomes" id="UP001232343"/>
    </source>
</evidence>
<proteinExistence type="predicted"/>
<reference evidence="1 2" key="1">
    <citation type="submission" date="2023-07" db="EMBL/GenBank/DDBJ databases">
        <title>Genomic Encyclopedia of Type Strains, Phase IV (KMG-IV): sequencing the most valuable type-strain genomes for metagenomic binning, comparative biology and taxonomic classification.</title>
        <authorList>
            <person name="Goeker M."/>
        </authorList>
    </citation>
    <scope>NUCLEOTIDE SEQUENCE [LARGE SCALE GENOMIC DNA]</scope>
    <source>
        <strain evidence="1 2">DSM 27848</strain>
    </source>
</reference>
<dbReference type="Proteomes" id="UP001232343">
    <property type="component" value="Unassembled WGS sequence"/>
</dbReference>
<dbReference type="EMBL" id="JAUSUO010000002">
    <property type="protein sequence ID" value="MDQ0342558.1"/>
    <property type="molecule type" value="Genomic_DNA"/>
</dbReference>
<gene>
    <name evidence="1" type="ORF">J2S14_001370</name>
</gene>
<comment type="caution">
    <text evidence="1">The sequence shown here is derived from an EMBL/GenBank/DDBJ whole genome shotgun (WGS) entry which is preliminary data.</text>
</comment>
<accession>A0ABU0D2C4</accession>
<keyword evidence="2" id="KW-1185">Reference proteome</keyword>
<name>A0ABU0D2C4_9BACI</name>
<protein>
    <submittedName>
        <fullName evidence="1">Uncharacterized protein</fullName>
    </submittedName>
</protein>